<feature type="transmembrane region" description="Helical" evidence="9">
    <location>
        <begin position="258"/>
        <end position="281"/>
    </location>
</feature>
<dbReference type="Gene3D" id="1.20.1070.10">
    <property type="entry name" value="Rhodopsin 7-helix transmembrane proteins"/>
    <property type="match status" value="1"/>
</dbReference>
<evidence type="ECO:0000256" key="7">
    <source>
        <dbReference type="ARBA" id="ARBA00023170"/>
    </source>
</evidence>
<dbReference type="SUPFAM" id="SSF81321">
    <property type="entry name" value="Family A G protein-coupled receptor-like"/>
    <property type="match status" value="1"/>
</dbReference>
<name>A0A137NTZ3_CONC2</name>
<organism evidence="11 12">
    <name type="scientific">Conidiobolus coronatus (strain ATCC 28846 / CBS 209.66 / NRRL 28638)</name>
    <name type="common">Delacroixia coronata</name>
    <dbReference type="NCBI Taxonomy" id="796925"/>
    <lineage>
        <taxon>Eukaryota</taxon>
        <taxon>Fungi</taxon>
        <taxon>Fungi incertae sedis</taxon>
        <taxon>Zoopagomycota</taxon>
        <taxon>Entomophthoromycotina</taxon>
        <taxon>Entomophthoromycetes</taxon>
        <taxon>Entomophthorales</taxon>
        <taxon>Ancylistaceae</taxon>
        <taxon>Conidiobolus</taxon>
    </lineage>
</organism>
<keyword evidence="8" id="KW-0807">Transducer</keyword>
<sequence>MAIEVNGEIDEGARSGILIHLFICGFLGLSINTLILFILIQKLRRRNAHVDIKLCTFVAATDIVVSFCLIFRSIFTKYPYNLIQYSQEWCKFDVLTGSQVLLFSGYTLGVMSVERFLLVCFNKQLPFVFWLVLILLTWIPQYIMASIGIADNIQVLVKIKVYCTVPPKGAGYGVFLFATVMFITSFLSVLVSYFGIMIVKYKQCLNQLNLNVPKEQVYSECKSTLTKSLLYISLFVLVFSGKIYSLGYELITGLKKTILMDLIATCLIACSAFVNAVILLYMNQDVRKPFIEILVSIKKKVVNRE</sequence>
<reference evidence="11 12" key="1">
    <citation type="journal article" date="2015" name="Genome Biol. Evol.">
        <title>Phylogenomic analyses indicate that early fungi evolved digesting cell walls of algal ancestors of land plants.</title>
        <authorList>
            <person name="Chang Y."/>
            <person name="Wang S."/>
            <person name="Sekimoto S."/>
            <person name="Aerts A.L."/>
            <person name="Choi C."/>
            <person name="Clum A."/>
            <person name="LaButti K.M."/>
            <person name="Lindquist E.A."/>
            <person name="Yee Ngan C."/>
            <person name="Ohm R.A."/>
            <person name="Salamov A.A."/>
            <person name="Grigoriev I.V."/>
            <person name="Spatafora J.W."/>
            <person name="Berbee M.L."/>
        </authorList>
    </citation>
    <scope>NUCLEOTIDE SEQUENCE [LARGE SCALE GENOMIC DNA]</scope>
    <source>
        <strain evidence="11 12">NRRL 28638</strain>
    </source>
</reference>
<evidence type="ECO:0000259" key="10">
    <source>
        <dbReference type="PROSITE" id="PS50262"/>
    </source>
</evidence>
<evidence type="ECO:0000256" key="3">
    <source>
        <dbReference type="ARBA" id="ARBA00022692"/>
    </source>
</evidence>
<evidence type="ECO:0000313" key="12">
    <source>
        <dbReference type="Proteomes" id="UP000070444"/>
    </source>
</evidence>
<evidence type="ECO:0000256" key="6">
    <source>
        <dbReference type="ARBA" id="ARBA00023136"/>
    </source>
</evidence>
<comment type="subcellular location">
    <subcellularLocation>
        <location evidence="1">Cell membrane</location>
        <topology evidence="1">Multi-pass membrane protein</topology>
    </subcellularLocation>
</comment>
<dbReference type="GO" id="GO:0008528">
    <property type="term" value="F:G protein-coupled peptide receptor activity"/>
    <property type="evidence" value="ECO:0007669"/>
    <property type="project" value="TreeGrafter"/>
</dbReference>
<dbReference type="InterPro" id="IPR000276">
    <property type="entry name" value="GPCR_Rhodpsn"/>
</dbReference>
<dbReference type="EMBL" id="KQ964754">
    <property type="protein sequence ID" value="KXN66212.1"/>
    <property type="molecule type" value="Genomic_DNA"/>
</dbReference>
<accession>A0A137NTZ3</accession>
<keyword evidence="2" id="KW-1003">Cell membrane</keyword>
<gene>
    <name evidence="11" type="ORF">CONCODRAFT_12002</name>
</gene>
<keyword evidence="3 9" id="KW-0812">Transmembrane</keyword>
<dbReference type="PROSITE" id="PS50262">
    <property type="entry name" value="G_PROTEIN_RECEP_F1_2"/>
    <property type="match status" value="1"/>
</dbReference>
<dbReference type="PROSITE" id="PS00237">
    <property type="entry name" value="G_PROTEIN_RECEP_F1_1"/>
    <property type="match status" value="1"/>
</dbReference>
<keyword evidence="12" id="KW-1185">Reference proteome</keyword>
<evidence type="ECO:0000256" key="9">
    <source>
        <dbReference type="SAM" id="Phobius"/>
    </source>
</evidence>
<protein>
    <recommendedName>
        <fullName evidence="10">G-protein coupled receptors family 1 profile domain-containing protein</fullName>
    </recommendedName>
</protein>
<dbReference type="InterPro" id="IPR017452">
    <property type="entry name" value="GPCR_Rhodpsn_7TM"/>
</dbReference>
<feature type="transmembrane region" description="Helical" evidence="9">
    <location>
        <begin position="170"/>
        <end position="196"/>
    </location>
</feature>
<dbReference type="Proteomes" id="UP000070444">
    <property type="component" value="Unassembled WGS sequence"/>
</dbReference>
<proteinExistence type="predicted"/>
<dbReference type="GO" id="GO:0005886">
    <property type="term" value="C:plasma membrane"/>
    <property type="evidence" value="ECO:0007669"/>
    <property type="project" value="UniProtKB-SubCell"/>
</dbReference>
<evidence type="ECO:0000256" key="1">
    <source>
        <dbReference type="ARBA" id="ARBA00004651"/>
    </source>
</evidence>
<feature type="transmembrane region" description="Helical" evidence="9">
    <location>
        <begin position="17"/>
        <end position="40"/>
    </location>
</feature>
<dbReference type="PANTHER" id="PTHR24230:SF75">
    <property type="entry name" value="RELAXIN FAMILY PEPTIDE RECEPTOR 3"/>
    <property type="match status" value="1"/>
</dbReference>
<keyword evidence="6 9" id="KW-0472">Membrane</keyword>
<evidence type="ECO:0000256" key="2">
    <source>
        <dbReference type="ARBA" id="ARBA00022475"/>
    </source>
</evidence>
<evidence type="ECO:0000256" key="4">
    <source>
        <dbReference type="ARBA" id="ARBA00022989"/>
    </source>
</evidence>
<keyword evidence="7" id="KW-0675">Receptor</keyword>
<feature type="transmembrane region" description="Helical" evidence="9">
    <location>
        <begin position="52"/>
        <end position="74"/>
    </location>
</feature>
<feature type="transmembrane region" description="Helical" evidence="9">
    <location>
        <begin position="94"/>
        <end position="113"/>
    </location>
</feature>
<evidence type="ECO:0000256" key="5">
    <source>
        <dbReference type="ARBA" id="ARBA00023040"/>
    </source>
</evidence>
<dbReference type="PANTHER" id="PTHR24230">
    <property type="entry name" value="G-PROTEIN COUPLED RECEPTOR"/>
    <property type="match status" value="1"/>
</dbReference>
<feature type="transmembrane region" description="Helical" evidence="9">
    <location>
        <begin position="228"/>
        <end position="246"/>
    </location>
</feature>
<evidence type="ECO:0000313" key="11">
    <source>
        <dbReference type="EMBL" id="KXN66212.1"/>
    </source>
</evidence>
<keyword evidence="5" id="KW-0297">G-protein coupled receptor</keyword>
<keyword evidence="4 9" id="KW-1133">Transmembrane helix</keyword>
<dbReference type="AlphaFoldDB" id="A0A137NTZ3"/>
<evidence type="ECO:0000256" key="8">
    <source>
        <dbReference type="ARBA" id="ARBA00023224"/>
    </source>
</evidence>
<feature type="domain" description="G-protein coupled receptors family 1 profile" evidence="10">
    <location>
        <begin position="31"/>
        <end position="279"/>
    </location>
</feature>
<feature type="transmembrane region" description="Helical" evidence="9">
    <location>
        <begin position="125"/>
        <end position="150"/>
    </location>
</feature>